<dbReference type="Proteomes" id="UP000294299">
    <property type="component" value="Chromosome NFRAN"/>
</dbReference>
<dbReference type="EMBL" id="LR216287">
    <property type="protein sequence ID" value="VFJ14879.1"/>
    <property type="molecule type" value="Genomic_DNA"/>
</dbReference>
<keyword evidence="2" id="KW-1185">Reference proteome</keyword>
<evidence type="ECO:0000313" key="1">
    <source>
        <dbReference type="EMBL" id="VFJ14879.1"/>
    </source>
</evidence>
<organism evidence="1 2">
    <name type="scientific">Candidatus Nitrosocosmicus franklandianus</name>
    <dbReference type="NCBI Taxonomy" id="1798806"/>
    <lineage>
        <taxon>Archaea</taxon>
        <taxon>Nitrososphaerota</taxon>
        <taxon>Nitrososphaeria</taxon>
        <taxon>Nitrososphaerales</taxon>
        <taxon>Nitrososphaeraceae</taxon>
        <taxon>Candidatus Nitrosocosmicus</taxon>
    </lineage>
</organism>
<proteinExistence type="predicted"/>
<reference evidence="1 2" key="1">
    <citation type="submission" date="2019-02" db="EMBL/GenBank/DDBJ databases">
        <authorList>
            <person name="Lehtovirta-Morley E L."/>
        </authorList>
    </citation>
    <scope>NUCLEOTIDE SEQUENCE [LARGE SCALE GENOMIC DNA]</scope>
    <source>
        <strain evidence="1">NFRAN1</strain>
    </source>
</reference>
<evidence type="ECO:0000313" key="2">
    <source>
        <dbReference type="Proteomes" id="UP000294299"/>
    </source>
</evidence>
<dbReference type="AlphaFoldDB" id="A0A484IFE4"/>
<name>A0A484IFE4_9ARCH</name>
<sequence length="52" mass="6223">MDKTMLSLFHIVEEYMDIRVYVLVSQDPICVKKVSWRNESKSTFEFTYQSSI</sequence>
<dbReference type="KEGG" id="nfn:NFRAN_2557"/>
<accession>A0A484IFE4</accession>
<gene>
    <name evidence="1" type="ORF">NFRAN_2557</name>
</gene>
<protein>
    <submittedName>
        <fullName evidence="1">Uncharacterized protein</fullName>
    </submittedName>
</protein>